<dbReference type="Proteomes" id="UP000239939">
    <property type="component" value="Unassembled WGS sequence"/>
</dbReference>
<name>A0A2S7E9Z3_9XANT</name>
<feature type="compositionally biased region" description="Polar residues" evidence="1">
    <location>
        <begin position="1"/>
        <end position="13"/>
    </location>
</feature>
<evidence type="ECO:0000256" key="1">
    <source>
        <dbReference type="SAM" id="MobiDB-lite"/>
    </source>
</evidence>
<evidence type="ECO:0000313" key="2">
    <source>
        <dbReference type="EMBL" id="PPU86934.1"/>
    </source>
</evidence>
<comment type="caution">
    <text evidence="2">The sequence shown here is derived from an EMBL/GenBank/DDBJ whole genome shotgun (WGS) entry which is preliminary data.</text>
</comment>
<reference evidence="3" key="1">
    <citation type="submission" date="2016-08" db="EMBL/GenBank/DDBJ databases">
        <authorList>
            <person name="Merda D."/>
            <person name="Briand M."/>
            <person name="Taghouti G."/>
            <person name="Carrere S."/>
            <person name="Gouzy J."/>
            <person name="Portier P."/>
            <person name="Jacques M.-A."/>
            <person name="Fischer-Le Saux M."/>
        </authorList>
    </citation>
    <scope>NUCLEOTIDE SEQUENCE [LARGE SCALE GENOMIC DNA]</scope>
    <source>
        <strain evidence="3">CFBP1817</strain>
    </source>
</reference>
<feature type="region of interest" description="Disordered" evidence="1">
    <location>
        <begin position="1"/>
        <end position="36"/>
    </location>
</feature>
<proteinExistence type="predicted"/>
<dbReference type="Pfam" id="PF13031">
    <property type="entry name" value="DUF3892"/>
    <property type="match status" value="1"/>
</dbReference>
<dbReference type="EMBL" id="MDEJ01000184">
    <property type="protein sequence ID" value="PPU86934.1"/>
    <property type="molecule type" value="Genomic_DNA"/>
</dbReference>
<organism evidence="2 3">
    <name type="scientific">Xanthomonas populi</name>
    <dbReference type="NCBI Taxonomy" id="53414"/>
    <lineage>
        <taxon>Bacteria</taxon>
        <taxon>Pseudomonadati</taxon>
        <taxon>Pseudomonadota</taxon>
        <taxon>Gammaproteobacteria</taxon>
        <taxon>Lysobacterales</taxon>
        <taxon>Lysobacteraceae</taxon>
        <taxon>Xanthomonas</taxon>
    </lineage>
</organism>
<accession>A0A2S7E9Z3</accession>
<dbReference type="AlphaFoldDB" id="A0A2S7E9Z3"/>
<dbReference type="InterPro" id="IPR024997">
    <property type="entry name" value="DUF3892"/>
</dbReference>
<evidence type="ECO:0000313" key="3">
    <source>
        <dbReference type="Proteomes" id="UP000239939"/>
    </source>
</evidence>
<keyword evidence="3" id="KW-1185">Reference proteome</keyword>
<dbReference type="RefSeq" id="WP_279627138.1">
    <property type="nucleotide sequence ID" value="NZ_MDEJ01000184.1"/>
</dbReference>
<sequence>MTSGGCKSSNPNTRKYLRTTADHDTPDNLLSLPECP</sequence>
<gene>
    <name evidence="2" type="ORF">XpopCFBP1817_18730</name>
</gene>
<protein>
    <submittedName>
        <fullName evidence="2">Uncharacterized protein</fullName>
    </submittedName>
</protein>